<reference evidence="6 7" key="1">
    <citation type="journal article" date="2019" name="Int. J. Syst. Evol. Microbiol.">
        <title>The Global Catalogue of Microorganisms (GCM) 10K type strain sequencing project: providing services to taxonomists for standard genome sequencing and annotation.</title>
        <authorList>
            <consortium name="The Broad Institute Genomics Platform"/>
            <consortium name="The Broad Institute Genome Sequencing Center for Infectious Disease"/>
            <person name="Wu L."/>
            <person name="Ma J."/>
        </authorList>
    </citation>
    <scope>NUCLEOTIDE SEQUENCE [LARGE SCALE GENOMIC DNA]</scope>
    <source>
        <strain evidence="6 7">CGMCC 1.3239</strain>
    </source>
</reference>
<dbReference type="CDD" id="cd00397">
    <property type="entry name" value="DNA_BRE_C"/>
    <property type="match status" value="1"/>
</dbReference>
<dbReference type="SUPFAM" id="SSF56349">
    <property type="entry name" value="DNA breaking-rejoining enzymes"/>
    <property type="match status" value="1"/>
</dbReference>
<dbReference type="InterPro" id="IPR031803">
    <property type="entry name" value="BAT_GAF/HTH-assoc"/>
</dbReference>
<evidence type="ECO:0000313" key="6">
    <source>
        <dbReference type="EMBL" id="MFC6753616.1"/>
    </source>
</evidence>
<dbReference type="InterPro" id="IPR007050">
    <property type="entry name" value="HTH_bacterioopsin"/>
</dbReference>
<keyword evidence="2" id="KW-0804">Transcription</keyword>
<dbReference type="RefSeq" id="WP_379781389.1">
    <property type="nucleotide sequence ID" value="NZ_JBHSWW010000119.1"/>
</dbReference>
<feature type="region of interest" description="Disordered" evidence="4">
    <location>
        <begin position="307"/>
        <end position="327"/>
    </location>
</feature>
<gene>
    <name evidence="6" type="ORF">ACFQEU_09085</name>
</gene>
<proteinExistence type="predicted"/>
<dbReference type="PROSITE" id="PS51898">
    <property type="entry name" value="TYR_RECOMBINASE"/>
    <property type="match status" value="1"/>
</dbReference>
<dbReference type="Pfam" id="PF00589">
    <property type="entry name" value="Phage_integrase"/>
    <property type="match status" value="1"/>
</dbReference>
<evidence type="ECO:0000256" key="1">
    <source>
        <dbReference type="ARBA" id="ARBA00023015"/>
    </source>
</evidence>
<comment type="caution">
    <text evidence="6">The sequence shown here is derived from an EMBL/GenBank/DDBJ whole genome shotgun (WGS) entry which is preliminary data.</text>
</comment>
<evidence type="ECO:0000259" key="5">
    <source>
        <dbReference type="PROSITE" id="PS51898"/>
    </source>
</evidence>
<dbReference type="Proteomes" id="UP001596442">
    <property type="component" value="Unassembled WGS sequence"/>
</dbReference>
<organism evidence="6 7">
    <name type="scientific">Halorubrum tibetense</name>
    <dbReference type="NCBI Taxonomy" id="175631"/>
    <lineage>
        <taxon>Archaea</taxon>
        <taxon>Methanobacteriati</taxon>
        <taxon>Methanobacteriota</taxon>
        <taxon>Stenosarchaea group</taxon>
        <taxon>Halobacteria</taxon>
        <taxon>Halobacteriales</taxon>
        <taxon>Haloferacaceae</taxon>
        <taxon>Halorubrum</taxon>
    </lineage>
</organism>
<dbReference type="PANTHER" id="PTHR34236:SF1">
    <property type="entry name" value="DIMETHYL SULFOXIDE REDUCTASE TRANSCRIPTIONAL ACTIVATOR"/>
    <property type="match status" value="1"/>
</dbReference>
<sequence length="618" mass="65077">MGGEIPRGAHEALATAAETYPAALAVRLAGEAGLRSAEIPRVRPCDLRAAETAPGTGVLSVPTADDGAGIGRETFVPQSLFAELKRYAESTELIADEPFVDLSTRRVQMLVSETAERAASLADDPALASITPRDLRQGFARRLLERGIDPHVVREAGGWATMDALDAYLDPLDGEAIVAAVAPAVDEDGSVTVTADGSHPPTHRDDGRDWLLDAFAAIPTATDRDALFESVVDRLTDGARWRCAWVVRGVAARDGVDTDIAAVDERDGDDRLETWNGSLPPVAGDAVSPWDRAIDGGEPVTGLLDDGELISNPAADDPADTAEGDGDRGARTLLAVPIGHGDATYGALCLLSDREIGETELTAATVIGRCLGWGVTAGRWRDLLHSDAVTEVEFHTSAEDAFLAGTSTALGCRIDLASAVTVSEAASRCYLDVDGAGPQAVADAVAAVDGVSQIRVIETHEDGCTVSVRVSGGSLVRALTEHGATVRDATATEGDVRVVADLPDGTDVRPIADGLRTTYPDVRLASKESITRSSLSDSTLRDGVTDRLTDRQWATLSAAYHSGYFDWPRGSTAEEVADAMDVSSPTFHNHLRKAQRALLDTLFEAVRVYPEVSTAGTA</sequence>
<dbReference type="Gene3D" id="1.10.443.10">
    <property type="entry name" value="Intergrase catalytic core"/>
    <property type="match status" value="1"/>
</dbReference>
<keyword evidence="7" id="KW-1185">Reference proteome</keyword>
<keyword evidence="1" id="KW-0805">Transcription regulation</keyword>
<dbReference type="Pfam" id="PF15915">
    <property type="entry name" value="BAT"/>
    <property type="match status" value="1"/>
</dbReference>
<dbReference type="AlphaFoldDB" id="A0ABD5SAR2"/>
<evidence type="ECO:0000256" key="3">
    <source>
        <dbReference type="ARBA" id="ARBA00023172"/>
    </source>
</evidence>
<dbReference type="Pfam" id="PF04967">
    <property type="entry name" value="HTH_10"/>
    <property type="match status" value="1"/>
</dbReference>
<evidence type="ECO:0000313" key="7">
    <source>
        <dbReference type="Proteomes" id="UP001596442"/>
    </source>
</evidence>
<feature type="domain" description="Tyr recombinase" evidence="5">
    <location>
        <begin position="1"/>
        <end position="182"/>
    </location>
</feature>
<dbReference type="InterPro" id="IPR011010">
    <property type="entry name" value="DNA_brk_join_enz"/>
</dbReference>
<evidence type="ECO:0000256" key="4">
    <source>
        <dbReference type="SAM" id="MobiDB-lite"/>
    </source>
</evidence>
<evidence type="ECO:0000256" key="2">
    <source>
        <dbReference type="ARBA" id="ARBA00023163"/>
    </source>
</evidence>
<protein>
    <submittedName>
        <fullName evidence="6">Bacterio-opsin activator domain-containing protein</fullName>
    </submittedName>
</protein>
<dbReference type="InterPro" id="IPR029016">
    <property type="entry name" value="GAF-like_dom_sf"/>
</dbReference>
<dbReference type="GO" id="GO:0006310">
    <property type="term" value="P:DNA recombination"/>
    <property type="evidence" value="ECO:0007669"/>
    <property type="project" value="UniProtKB-KW"/>
</dbReference>
<dbReference type="EMBL" id="JBHSWW010000119">
    <property type="protein sequence ID" value="MFC6753616.1"/>
    <property type="molecule type" value="Genomic_DNA"/>
</dbReference>
<name>A0ABD5SAR2_9EURY</name>
<dbReference type="PANTHER" id="PTHR34236">
    <property type="entry name" value="DIMETHYL SULFOXIDE REDUCTASE TRANSCRIPTIONAL ACTIVATOR"/>
    <property type="match status" value="1"/>
</dbReference>
<dbReference type="InterPro" id="IPR002104">
    <property type="entry name" value="Integrase_catalytic"/>
</dbReference>
<dbReference type="InterPro" id="IPR013762">
    <property type="entry name" value="Integrase-like_cat_sf"/>
</dbReference>
<accession>A0ABD5SAR2</accession>
<dbReference type="Gene3D" id="3.30.450.40">
    <property type="match status" value="1"/>
</dbReference>
<keyword evidence="3" id="KW-0233">DNA recombination</keyword>